<dbReference type="EMBL" id="BMCJ01000001">
    <property type="protein sequence ID" value="GGC75148.1"/>
    <property type="molecule type" value="Genomic_DNA"/>
</dbReference>
<evidence type="ECO:0000259" key="3">
    <source>
        <dbReference type="Pfam" id="PF01494"/>
    </source>
</evidence>
<dbReference type="PANTHER" id="PTHR13789:SF268">
    <property type="entry name" value="5-METHYLPHENAZINE-1-CARBOXYLATE 1-MONOOXYGENASE"/>
    <property type="match status" value="1"/>
</dbReference>
<keyword evidence="2" id="KW-0503">Monooxygenase</keyword>
<dbReference type="PANTHER" id="PTHR13789">
    <property type="entry name" value="MONOOXYGENASE"/>
    <property type="match status" value="1"/>
</dbReference>
<gene>
    <name evidence="4" type="ORF">GCM10007216_02180</name>
</gene>
<organism evidence="4 5">
    <name type="scientific">Thalassobacillus devorans</name>
    <dbReference type="NCBI Taxonomy" id="279813"/>
    <lineage>
        <taxon>Bacteria</taxon>
        <taxon>Bacillati</taxon>
        <taxon>Bacillota</taxon>
        <taxon>Bacilli</taxon>
        <taxon>Bacillales</taxon>
        <taxon>Bacillaceae</taxon>
        <taxon>Thalassobacillus</taxon>
    </lineage>
</organism>
<keyword evidence="5" id="KW-1185">Reference proteome</keyword>
<dbReference type="InterPro" id="IPR036188">
    <property type="entry name" value="FAD/NAD-bd_sf"/>
</dbReference>
<comment type="caution">
    <text evidence="4">The sequence shown here is derived from an EMBL/GenBank/DDBJ whole genome shotgun (WGS) entry which is preliminary data.</text>
</comment>
<name>A0ABQ1NF19_9BACI</name>
<dbReference type="Gene3D" id="3.50.50.60">
    <property type="entry name" value="FAD/NAD(P)-binding domain"/>
    <property type="match status" value="1"/>
</dbReference>
<dbReference type="InterPro" id="IPR050493">
    <property type="entry name" value="FAD-dep_Monooxygenase_BioMet"/>
</dbReference>
<sequence>MSDTRTALIVGGGIGGLVTALKLHRVGVSVRIFESVETIKALGVGINLLPHAVKVLTELGLDDELKKEGLPTAELMYVNKFGQKIWQEDRGLNAGYNWPQYSIHRGRLQMLLLNAVKQRLGEDAVHTGHHLTSFQMFGDKVTAHFDNKKTGEHAGTYSADTMIAADGIHSAVRKFYYPNEGEPKFSGRILWRGITESNPFLTGKSMIMAGYQDQKFVAYPVCPKAEEKGRSLVNWIAELTVGDELLSRTDWNRKIDKEKFAPHFAGWDFGWLNVPKLIEETDAVYEFPMVDRDPVPRWTFGRVTLLGDAAHPMYPIGSNGASQAILDADALATSIAEQPNTEAALRAYEQERLDPTSNIVRTNRQNGPEVVMQIVEERAPQGFNQLEDVITYEELAGIANKYKKLAGFDRETLNSK</sequence>
<dbReference type="SUPFAM" id="SSF51905">
    <property type="entry name" value="FAD/NAD(P)-binding domain"/>
    <property type="match status" value="1"/>
</dbReference>
<accession>A0ABQ1NF19</accession>
<dbReference type="SUPFAM" id="SSF54373">
    <property type="entry name" value="FAD-linked reductases, C-terminal domain"/>
    <property type="match status" value="1"/>
</dbReference>
<dbReference type="PRINTS" id="PR00420">
    <property type="entry name" value="RNGMNOXGNASE"/>
</dbReference>
<evidence type="ECO:0000256" key="2">
    <source>
        <dbReference type="ARBA" id="ARBA00023033"/>
    </source>
</evidence>
<evidence type="ECO:0000313" key="5">
    <source>
        <dbReference type="Proteomes" id="UP000619534"/>
    </source>
</evidence>
<dbReference type="NCBIfam" id="NF005720">
    <property type="entry name" value="PRK07538.1"/>
    <property type="match status" value="1"/>
</dbReference>
<keyword evidence="1" id="KW-0560">Oxidoreductase</keyword>
<evidence type="ECO:0000313" key="4">
    <source>
        <dbReference type="EMBL" id="GGC75148.1"/>
    </source>
</evidence>
<dbReference type="Proteomes" id="UP000619534">
    <property type="component" value="Unassembled WGS sequence"/>
</dbReference>
<dbReference type="RefSeq" id="WP_062444508.1">
    <property type="nucleotide sequence ID" value="NZ_BMCJ01000001.1"/>
</dbReference>
<dbReference type="InterPro" id="IPR002938">
    <property type="entry name" value="FAD-bd"/>
</dbReference>
<proteinExistence type="predicted"/>
<evidence type="ECO:0000256" key="1">
    <source>
        <dbReference type="ARBA" id="ARBA00023002"/>
    </source>
</evidence>
<dbReference type="Gene3D" id="3.30.9.30">
    <property type="match status" value="1"/>
</dbReference>
<dbReference type="Pfam" id="PF01494">
    <property type="entry name" value="FAD_binding_3"/>
    <property type="match status" value="1"/>
</dbReference>
<reference evidence="5" key="1">
    <citation type="journal article" date="2019" name="Int. J. Syst. Evol. Microbiol.">
        <title>The Global Catalogue of Microorganisms (GCM) 10K type strain sequencing project: providing services to taxonomists for standard genome sequencing and annotation.</title>
        <authorList>
            <consortium name="The Broad Institute Genomics Platform"/>
            <consortium name="The Broad Institute Genome Sequencing Center for Infectious Disease"/>
            <person name="Wu L."/>
            <person name="Ma J."/>
        </authorList>
    </citation>
    <scope>NUCLEOTIDE SEQUENCE [LARGE SCALE GENOMIC DNA]</scope>
    <source>
        <strain evidence="5">CCM 7282</strain>
    </source>
</reference>
<feature type="domain" description="FAD-binding" evidence="3">
    <location>
        <begin position="7"/>
        <end position="361"/>
    </location>
</feature>
<protein>
    <submittedName>
        <fullName evidence="4">Flavin-dependent oxidoreductase</fullName>
    </submittedName>
</protein>